<reference evidence="3" key="1">
    <citation type="submission" date="2022-11" db="UniProtKB">
        <authorList>
            <consortium name="WormBaseParasite"/>
        </authorList>
    </citation>
    <scope>IDENTIFICATION</scope>
</reference>
<evidence type="ECO:0000256" key="1">
    <source>
        <dbReference type="SAM" id="MobiDB-lite"/>
    </source>
</evidence>
<name>A0A915KV96_ROMCU</name>
<dbReference type="WBParaSite" id="nRc.2.0.1.t42067-RA">
    <property type="protein sequence ID" value="nRc.2.0.1.t42067-RA"/>
    <property type="gene ID" value="nRc.2.0.1.g42067"/>
</dbReference>
<protein>
    <submittedName>
        <fullName evidence="3">Uncharacterized protein</fullName>
    </submittedName>
</protein>
<evidence type="ECO:0000313" key="2">
    <source>
        <dbReference type="Proteomes" id="UP000887565"/>
    </source>
</evidence>
<dbReference type="AlphaFoldDB" id="A0A915KV96"/>
<feature type="region of interest" description="Disordered" evidence="1">
    <location>
        <begin position="1"/>
        <end position="31"/>
    </location>
</feature>
<organism evidence="2 3">
    <name type="scientific">Romanomermis culicivorax</name>
    <name type="common">Nematode worm</name>
    <dbReference type="NCBI Taxonomy" id="13658"/>
    <lineage>
        <taxon>Eukaryota</taxon>
        <taxon>Metazoa</taxon>
        <taxon>Ecdysozoa</taxon>
        <taxon>Nematoda</taxon>
        <taxon>Enoplea</taxon>
        <taxon>Dorylaimia</taxon>
        <taxon>Mermithida</taxon>
        <taxon>Mermithoidea</taxon>
        <taxon>Mermithidae</taxon>
        <taxon>Romanomermis</taxon>
    </lineage>
</organism>
<evidence type="ECO:0000313" key="3">
    <source>
        <dbReference type="WBParaSite" id="nRc.2.0.1.t42067-RA"/>
    </source>
</evidence>
<accession>A0A915KV96</accession>
<dbReference type="Proteomes" id="UP000887565">
    <property type="component" value="Unplaced"/>
</dbReference>
<proteinExistence type="predicted"/>
<sequence>MEQRIVEFGSQIYLRNHSKNRPMPSGPQQRK</sequence>
<keyword evidence="2" id="KW-1185">Reference proteome</keyword>